<dbReference type="Proteomes" id="UP000315700">
    <property type="component" value="Chromosome"/>
</dbReference>
<organism evidence="1 2">
    <name type="scientific">Caulifigura coniformis</name>
    <dbReference type="NCBI Taxonomy" id="2527983"/>
    <lineage>
        <taxon>Bacteria</taxon>
        <taxon>Pseudomonadati</taxon>
        <taxon>Planctomycetota</taxon>
        <taxon>Planctomycetia</taxon>
        <taxon>Planctomycetales</taxon>
        <taxon>Planctomycetaceae</taxon>
        <taxon>Caulifigura</taxon>
    </lineage>
</organism>
<dbReference type="RefSeq" id="WP_145027821.1">
    <property type="nucleotide sequence ID" value="NZ_CP036271.1"/>
</dbReference>
<dbReference type="InParanoid" id="A0A517SA56"/>
<dbReference type="EMBL" id="CP036271">
    <property type="protein sequence ID" value="QDT52993.1"/>
    <property type="molecule type" value="Genomic_DNA"/>
</dbReference>
<name>A0A517SA56_9PLAN</name>
<accession>A0A517SA56</accession>
<dbReference type="AlphaFoldDB" id="A0A517SA56"/>
<keyword evidence="2" id="KW-1185">Reference proteome</keyword>
<dbReference type="KEGG" id="ccos:Pan44_10080"/>
<protein>
    <submittedName>
        <fullName evidence="1">Uncharacterized protein</fullName>
    </submittedName>
</protein>
<sequence length="172" mass="18791">MGLTLNQIRSLAAIVRKGIEAKGADFFKWIDPPKIEGQRITQPTSKDGAPVARELSLGEAFAVFDRKLNTVYCERFVLAICTAIAAANAGKDVALLQFQKEPHAPFDATGWVVLAIDGHPVFHISPADLPLNTVNDEGLVTVVEEGTETAHKYAWKNTTKVDEFGMLLDMLL</sequence>
<reference evidence="1 2" key="1">
    <citation type="submission" date="2019-02" db="EMBL/GenBank/DDBJ databases">
        <title>Deep-cultivation of Planctomycetes and their phenomic and genomic characterization uncovers novel biology.</title>
        <authorList>
            <person name="Wiegand S."/>
            <person name="Jogler M."/>
            <person name="Boedeker C."/>
            <person name="Pinto D."/>
            <person name="Vollmers J."/>
            <person name="Rivas-Marin E."/>
            <person name="Kohn T."/>
            <person name="Peeters S.H."/>
            <person name="Heuer A."/>
            <person name="Rast P."/>
            <person name="Oberbeckmann S."/>
            <person name="Bunk B."/>
            <person name="Jeske O."/>
            <person name="Meyerdierks A."/>
            <person name="Storesund J.E."/>
            <person name="Kallscheuer N."/>
            <person name="Luecker S."/>
            <person name="Lage O.M."/>
            <person name="Pohl T."/>
            <person name="Merkel B.J."/>
            <person name="Hornburger P."/>
            <person name="Mueller R.-W."/>
            <person name="Bruemmer F."/>
            <person name="Labrenz M."/>
            <person name="Spormann A.M."/>
            <person name="Op den Camp H."/>
            <person name="Overmann J."/>
            <person name="Amann R."/>
            <person name="Jetten M.S.M."/>
            <person name="Mascher T."/>
            <person name="Medema M.H."/>
            <person name="Devos D.P."/>
            <person name="Kaster A.-K."/>
            <person name="Ovreas L."/>
            <person name="Rohde M."/>
            <person name="Galperin M.Y."/>
            <person name="Jogler C."/>
        </authorList>
    </citation>
    <scope>NUCLEOTIDE SEQUENCE [LARGE SCALE GENOMIC DNA]</scope>
    <source>
        <strain evidence="1 2">Pan44</strain>
    </source>
</reference>
<gene>
    <name evidence="1" type="ORF">Pan44_10080</name>
</gene>
<evidence type="ECO:0000313" key="2">
    <source>
        <dbReference type="Proteomes" id="UP000315700"/>
    </source>
</evidence>
<proteinExistence type="predicted"/>
<evidence type="ECO:0000313" key="1">
    <source>
        <dbReference type="EMBL" id="QDT52993.1"/>
    </source>
</evidence>